<evidence type="ECO:0000313" key="1">
    <source>
        <dbReference type="EMBL" id="MBP1876052.1"/>
    </source>
</evidence>
<comment type="caution">
    <text evidence="1">The sequence shown here is derived from an EMBL/GenBank/DDBJ whole genome shotgun (WGS) entry which is preliminary data.</text>
</comment>
<dbReference type="Proteomes" id="UP000823773">
    <property type="component" value="Unassembled WGS sequence"/>
</dbReference>
<organism evidence="1 2">
    <name type="scientific">Ensifer adhaerens</name>
    <name type="common">Sinorhizobium morelense</name>
    <dbReference type="NCBI Taxonomy" id="106592"/>
    <lineage>
        <taxon>Bacteria</taxon>
        <taxon>Pseudomonadati</taxon>
        <taxon>Pseudomonadota</taxon>
        <taxon>Alphaproteobacteria</taxon>
        <taxon>Hyphomicrobiales</taxon>
        <taxon>Rhizobiaceae</taxon>
        <taxon>Sinorhizobium/Ensifer group</taxon>
        <taxon>Ensifer</taxon>
    </lineage>
</organism>
<evidence type="ECO:0000313" key="2">
    <source>
        <dbReference type="Proteomes" id="UP000823773"/>
    </source>
</evidence>
<keyword evidence="1" id="KW-0472">Membrane</keyword>
<dbReference type="EMBL" id="JAGGJR010000014">
    <property type="protein sequence ID" value="MBP1876052.1"/>
    <property type="molecule type" value="Genomic_DNA"/>
</dbReference>
<proteinExistence type="predicted"/>
<gene>
    <name evidence="1" type="ORF">J2Z19_005801</name>
</gene>
<keyword evidence="2" id="KW-1185">Reference proteome</keyword>
<name>A0ACC5T4K9_ENSAD</name>
<protein>
    <submittedName>
        <fullName evidence="1">Transmembrane sensor</fullName>
    </submittedName>
</protein>
<reference evidence="1" key="1">
    <citation type="submission" date="2021-03" db="EMBL/GenBank/DDBJ databases">
        <title>Genomic Encyclopedia of Type Strains, Phase IV (KMG-IV): sequencing the most valuable type-strain genomes for metagenomic binning, comparative biology and taxonomic classification.</title>
        <authorList>
            <person name="Goeker M."/>
        </authorList>
    </citation>
    <scope>NUCLEOTIDE SEQUENCE</scope>
    <source>
        <strain evidence="1">DSM 18131</strain>
    </source>
</reference>
<accession>A0ACC5T4K9</accession>
<sequence>MEDDVSEEDRLFDEAVDLLIRIQSDPENPVALDVARRWLSRGPAQEKAWSEALEIHGMTGKILTDRRRADRKAAFSVSRRVLMVGSFLGAAGLVAAASSGPRLILQARADAMTATGEIRRLELPDGSFATLGPNSAIALTVTAQRREIELLQGMAFFEVAPDETRPFRVTSAGVTATALGTAFDVSSDADCLTIAVDHGLVGVDLPSDNAIAPARLAQGEWLTFAEGDQSVSIGKKDRSQIASWRHGMVVVERETVAAVVARIARWKKGEVVITSPSFGRRLVSGVYDLRDPVLALEAVVQPHGGRVRSVTPYLTVISPF</sequence>
<keyword evidence="1" id="KW-0812">Transmembrane</keyword>